<organism evidence="14 15">
    <name type="scientific">Sphaeramia orbicularis</name>
    <name type="common">orbiculate cardinalfish</name>
    <dbReference type="NCBI Taxonomy" id="375764"/>
    <lineage>
        <taxon>Eukaryota</taxon>
        <taxon>Metazoa</taxon>
        <taxon>Chordata</taxon>
        <taxon>Craniata</taxon>
        <taxon>Vertebrata</taxon>
        <taxon>Euteleostomi</taxon>
        <taxon>Actinopterygii</taxon>
        <taxon>Neopterygii</taxon>
        <taxon>Teleostei</taxon>
        <taxon>Neoteleostei</taxon>
        <taxon>Acanthomorphata</taxon>
        <taxon>Gobiaria</taxon>
        <taxon>Kurtiformes</taxon>
        <taxon>Apogonoidei</taxon>
        <taxon>Apogonidae</taxon>
        <taxon>Apogoninae</taxon>
        <taxon>Sphaeramia</taxon>
    </lineage>
</organism>
<reference evidence="14" key="1">
    <citation type="submission" date="2019-06" db="EMBL/GenBank/DDBJ databases">
        <authorList>
            <consortium name="Wellcome Sanger Institute Data Sharing"/>
        </authorList>
    </citation>
    <scope>NUCLEOTIDE SEQUENCE [LARGE SCALE GENOMIC DNA]</scope>
</reference>
<feature type="compositionally biased region" description="Polar residues" evidence="12">
    <location>
        <begin position="210"/>
        <end position="223"/>
    </location>
</feature>
<dbReference type="GO" id="GO:0006357">
    <property type="term" value="P:regulation of transcription by RNA polymerase II"/>
    <property type="evidence" value="ECO:0007669"/>
    <property type="project" value="TreeGrafter"/>
</dbReference>
<evidence type="ECO:0000256" key="12">
    <source>
        <dbReference type="SAM" id="MobiDB-lite"/>
    </source>
</evidence>
<feature type="region of interest" description="Disordered" evidence="12">
    <location>
        <begin position="1"/>
        <end position="42"/>
    </location>
</feature>
<keyword evidence="5 11" id="KW-0863">Zinc-finger</keyword>
<comment type="function">
    <text evidence="1">May be involved in transcriptional regulation.</text>
</comment>
<dbReference type="PROSITE" id="PS50157">
    <property type="entry name" value="ZINC_FINGER_C2H2_2"/>
    <property type="match status" value="5"/>
</dbReference>
<evidence type="ECO:0000313" key="14">
    <source>
        <dbReference type="Ensembl" id="ENSSORP00005009673.1"/>
    </source>
</evidence>
<feature type="domain" description="C2H2-type" evidence="13">
    <location>
        <begin position="279"/>
        <end position="306"/>
    </location>
</feature>
<evidence type="ECO:0000256" key="8">
    <source>
        <dbReference type="ARBA" id="ARBA00023125"/>
    </source>
</evidence>
<dbReference type="FunFam" id="3.30.160.60:FF:000478">
    <property type="entry name" value="Zinc finger protein 133"/>
    <property type="match status" value="1"/>
</dbReference>
<evidence type="ECO:0000256" key="7">
    <source>
        <dbReference type="ARBA" id="ARBA00023015"/>
    </source>
</evidence>
<reference evidence="14" key="2">
    <citation type="submission" date="2025-08" db="UniProtKB">
        <authorList>
            <consortium name="Ensembl"/>
        </authorList>
    </citation>
    <scope>IDENTIFICATION</scope>
</reference>
<keyword evidence="3" id="KW-0479">Metal-binding</keyword>
<feature type="domain" description="C2H2-type" evidence="13">
    <location>
        <begin position="335"/>
        <end position="362"/>
    </location>
</feature>
<evidence type="ECO:0000256" key="9">
    <source>
        <dbReference type="ARBA" id="ARBA00023163"/>
    </source>
</evidence>
<dbReference type="PROSITE" id="PS00028">
    <property type="entry name" value="ZINC_FINGER_C2H2_1"/>
    <property type="match status" value="5"/>
</dbReference>
<keyword evidence="7" id="KW-0805">Transcription regulation</keyword>
<keyword evidence="9" id="KW-0804">Transcription</keyword>
<keyword evidence="4" id="KW-0677">Repeat</keyword>
<dbReference type="FunFam" id="3.30.160.60:FF:002343">
    <property type="entry name" value="Zinc finger protein 33A"/>
    <property type="match status" value="1"/>
</dbReference>
<evidence type="ECO:0000256" key="5">
    <source>
        <dbReference type="ARBA" id="ARBA00022771"/>
    </source>
</evidence>
<name>A0A672YYJ0_9TELE</name>
<evidence type="ECO:0000256" key="11">
    <source>
        <dbReference type="PROSITE-ProRule" id="PRU00042"/>
    </source>
</evidence>
<accession>A0A672YYJ0</accession>
<feature type="compositionally biased region" description="Acidic residues" evidence="12">
    <location>
        <begin position="80"/>
        <end position="96"/>
    </location>
</feature>
<reference evidence="14" key="3">
    <citation type="submission" date="2025-09" db="UniProtKB">
        <authorList>
            <consortium name="Ensembl"/>
        </authorList>
    </citation>
    <scope>IDENTIFICATION</scope>
</reference>
<dbReference type="FunFam" id="3.30.160.60:FF:000624">
    <property type="entry name" value="zinc finger protein 697"/>
    <property type="match status" value="1"/>
</dbReference>
<dbReference type="Ensembl" id="ENSSORT00005009997.1">
    <property type="protein sequence ID" value="ENSSORP00005009673.1"/>
    <property type="gene ID" value="ENSSORG00005005288.1"/>
</dbReference>
<keyword evidence="10" id="KW-0539">Nucleus</keyword>
<dbReference type="AlphaFoldDB" id="A0A672YYJ0"/>
<evidence type="ECO:0000256" key="3">
    <source>
        <dbReference type="ARBA" id="ARBA00022723"/>
    </source>
</evidence>
<dbReference type="PANTHER" id="PTHR24404">
    <property type="entry name" value="ZINC FINGER PROTEIN"/>
    <property type="match status" value="1"/>
</dbReference>
<feature type="compositionally biased region" description="Basic and acidic residues" evidence="12">
    <location>
        <begin position="242"/>
        <end position="252"/>
    </location>
</feature>
<dbReference type="Proteomes" id="UP000472271">
    <property type="component" value="Chromosome 12"/>
</dbReference>
<dbReference type="InterPro" id="IPR013087">
    <property type="entry name" value="Znf_C2H2_type"/>
</dbReference>
<dbReference type="Gene3D" id="3.30.160.60">
    <property type="entry name" value="Classic Zinc Finger"/>
    <property type="match status" value="5"/>
</dbReference>
<dbReference type="InterPro" id="IPR050589">
    <property type="entry name" value="Ikaros_C2H2-ZF"/>
</dbReference>
<evidence type="ECO:0000256" key="4">
    <source>
        <dbReference type="ARBA" id="ARBA00022737"/>
    </source>
</evidence>
<evidence type="ECO:0000256" key="6">
    <source>
        <dbReference type="ARBA" id="ARBA00022833"/>
    </source>
</evidence>
<dbReference type="GO" id="GO:0003700">
    <property type="term" value="F:DNA-binding transcription factor activity"/>
    <property type="evidence" value="ECO:0007669"/>
    <property type="project" value="TreeGrafter"/>
</dbReference>
<evidence type="ECO:0000256" key="2">
    <source>
        <dbReference type="ARBA" id="ARBA00004123"/>
    </source>
</evidence>
<sequence length="433" mass="48698">MLHRAGVQHWVVVKQEEPNENQNPRLDQEDQNPHLDQEDPELAHIKEELWTNQEGLMELIPVPECSADVIQLSVVKEEIPTEQEDWGPGLDQEDPEPGLIKEEQKEVWTSGGPEEAALTTFTPTPVPMKSEDDEKPQSSQVLQTKPEENQEDHGGPEPDVNPVHMRDLNSRSDPDSDSGRPFSKSKSRKTLDELQSSLEAYADATPHRTFGSSARATTSSQKKNSTRHMTDSTNECGNVRNNDTEGQTKPHECSECGHAFGKRSDLKRHLRIHSGEKPFSCSHCGAGFTQKSNLDNHMRSHTGEKPFYCSDCGSGFTLKSSLNIHMRVHTGDKPFTCSVCQRRFRHNSSFRTHMATHTGEKTFSCSECGAAFTRKSNLNRHTRVHTGEKPYSCVVCQNTLVLKVILRHTWPLTPERNSLVVQFVGKYLLKSPT</sequence>
<dbReference type="GO" id="GO:0000978">
    <property type="term" value="F:RNA polymerase II cis-regulatory region sequence-specific DNA binding"/>
    <property type="evidence" value="ECO:0007669"/>
    <property type="project" value="TreeGrafter"/>
</dbReference>
<keyword evidence="15" id="KW-1185">Reference proteome</keyword>
<dbReference type="InParanoid" id="A0A672YYJ0"/>
<gene>
    <name evidence="14" type="primary">LOC115429922</name>
</gene>
<keyword evidence="6" id="KW-0862">Zinc</keyword>
<feature type="region of interest" description="Disordered" evidence="12">
    <location>
        <begin position="79"/>
        <end position="252"/>
    </location>
</feature>
<proteinExistence type="predicted"/>
<dbReference type="Pfam" id="PF00096">
    <property type="entry name" value="zf-C2H2"/>
    <property type="match status" value="5"/>
</dbReference>
<dbReference type="SUPFAM" id="SSF57667">
    <property type="entry name" value="beta-beta-alpha zinc fingers"/>
    <property type="match status" value="3"/>
</dbReference>
<keyword evidence="8" id="KW-0238">DNA-binding</keyword>
<evidence type="ECO:0000259" key="13">
    <source>
        <dbReference type="PROSITE" id="PS50157"/>
    </source>
</evidence>
<feature type="compositionally biased region" description="Polar residues" evidence="12">
    <location>
        <begin position="231"/>
        <end position="241"/>
    </location>
</feature>
<feature type="compositionally biased region" description="Basic and acidic residues" evidence="12">
    <location>
        <begin position="164"/>
        <end position="178"/>
    </location>
</feature>
<feature type="domain" description="C2H2-type" evidence="13">
    <location>
        <begin position="251"/>
        <end position="278"/>
    </location>
</feature>
<evidence type="ECO:0000313" key="15">
    <source>
        <dbReference type="Proteomes" id="UP000472271"/>
    </source>
</evidence>
<dbReference type="FunFam" id="3.30.160.60:FF:000100">
    <property type="entry name" value="Zinc finger 45-like"/>
    <property type="match status" value="1"/>
</dbReference>
<dbReference type="GO" id="GO:0005634">
    <property type="term" value="C:nucleus"/>
    <property type="evidence" value="ECO:0007669"/>
    <property type="project" value="UniProtKB-SubCell"/>
</dbReference>
<protein>
    <recommendedName>
        <fullName evidence="13">C2H2-type domain-containing protein</fullName>
    </recommendedName>
</protein>
<feature type="compositionally biased region" description="Basic and acidic residues" evidence="12">
    <location>
        <begin position="145"/>
        <end position="156"/>
    </location>
</feature>
<feature type="compositionally biased region" description="Basic and acidic residues" evidence="12">
    <location>
        <begin position="26"/>
        <end position="42"/>
    </location>
</feature>
<feature type="domain" description="C2H2-type" evidence="13">
    <location>
        <begin position="363"/>
        <end position="390"/>
    </location>
</feature>
<dbReference type="FunFam" id="3.30.160.60:FF:000097">
    <property type="entry name" value="Zinc finger protein"/>
    <property type="match status" value="1"/>
</dbReference>
<dbReference type="InterPro" id="IPR036236">
    <property type="entry name" value="Znf_C2H2_sf"/>
</dbReference>
<dbReference type="PANTHER" id="PTHR24404:SF114">
    <property type="entry name" value="KLUMPFUSS, ISOFORM B-RELATED"/>
    <property type="match status" value="1"/>
</dbReference>
<dbReference type="SMART" id="SM00355">
    <property type="entry name" value="ZnF_C2H2"/>
    <property type="match status" value="5"/>
</dbReference>
<comment type="subcellular location">
    <subcellularLocation>
        <location evidence="2">Nucleus</location>
    </subcellularLocation>
</comment>
<evidence type="ECO:0000256" key="10">
    <source>
        <dbReference type="ARBA" id="ARBA00023242"/>
    </source>
</evidence>
<dbReference type="GO" id="GO:0008270">
    <property type="term" value="F:zinc ion binding"/>
    <property type="evidence" value="ECO:0007669"/>
    <property type="project" value="UniProtKB-KW"/>
</dbReference>
<evidence type="ECO:0000256" key="1">
    <source>
        <dbReference type="ARBA" id="ARBA00003767"/>
    </source>
</evidence>
<feature type="domain" description="C2H2-type" evidence="13">
    <location>
        <begin position="307"/>
        <end position="334"/>
    </location>
</feature>